<reference evidence="9 10" key="1">
    <citation type="submission" date="2024-06" db="EMBL/GenBank/DDBJ databases">
        <authorList>
            <person name="Steensen K."/>
            <person name="Seneca J."/>
            <person name="Bartlau N."/>
            <person name="Yu A.X."/>
            <person name="Polz M.F."/>
        </authorList>
    </citation>
    <scope>NUCLEOTIDE SEQUENCE [LARGE SCALE GENOMIC DNA]</scope>
    <source>
        <strain evidence="9 10">FF146</strain>
    </source>
</reference>
<organism evidence="9 10">
    <name type="scientific">Vibrio cortegadensis</name>
    <dbReference type="NCBI Taxonomy" id="1328770"/>
    <lineage>
        <taxon>Bacteria</taxon>
        <taxon>Pseudomonadati</taxon>
        <taxon>Pseudomonadota</taxon>
        <taxon>Gammaproteobacteria</taxon>
        <taxon>Vibrionales</taxon>
        <taxon>Vibrionaceae</taxon>
        <taxon>Vibrio</taxon>
    </lineage>
</organism>
<comment type="caution">
    <text evidence="9">The sequence shown here is derived from an EMBL/GenBank/DDBJ whole genome shotgun (WGS) entry which is preliminary data.</text>
</comment>
<dbReference type="PRINTS" id="PR00344">
    <property type="entry name" value="BCTRLSENSOR"/>
</dbReference>
<name>A0ABV4M9I0_9VIBR</name>
<dbReference type="InterPro" id="IPR036890">
    <property type="entry name" value="HATPase_C_sf"/>
</dbReference>
<dbReference type="SUPFAM" id="SSF52172">
    <property type="entry name" value="CheY-like"/>
    <property type="match status" value="1"/>
</dbReference>
<evidence type="ECO:0000256" key="4">
    <source>
        <dbReference type="ARBA" id="ARBA00022801"/>
    </source>
</evidence>
<feature type="transmembrane region" description="Helical" evidence="6">
    <location>
        <begin position="20"/>
        <end position="37"/>
    </location>
</feature>
<proteinExistence type="predicted"/>
<sequence length="689" mass="78724">MKQNFRDRAEKIYQYAEPNLMIVGWMGAIGYPAYYFVWKFLFPQDYESLPMRLMCSVFYSILLVRHAFPQRFRHLLPYFFLFSVGFGLPFFFFYMLLMNGWSTIWAMSFMAASFLHILLVFDTKVIIGQSILSVAFAYALAWFNSGYTLEVWVNWAYTPIILFTYVFGNLCYFRNQNEHESKVSLAKSFGAGIAHEMRNPISAMLSSIELIRGHLPASPLGSKDDRTISPQQLRHLNEMLDDAQQIVVAGNETIDLLLTSIDENQISTNTFQKYNVYDVAEEAVSQFSYKAKPDRESVQIEGDKHCDFFGSDVLFKYVIYNLLKNAFSHRRQTDAAIVIKIIQSNNTIIIKVRDNGIGISDEQLKLIFDDFYTSGKKGNYGLGLPFCKKVLKAFSGSIKCKSKLGHWTEFRLTIPSYSSSQSISFRNQVLATKKILFITGVELHPSREVMSVLNDCSLYYGFSLEMLNAEQALVKEEYQFEYDLILIDGRMVEHSSVAWSTLESRLHFTEAKLAMFASPGVSKRLQCDKNLWIECVNQIEFQKYPTKVLSELLFEQKMIGQPDVAKEKRKIDAQIMLVDDNASVRSLTTLILEQQGFSVIQAENGKQALDLLSKNQIQLILMDAEMPVMDGIEATERVRLLGHTDLPIIGFSADASTTMIGNMLDAGMNDYVSKPVKKDILINKLIDWI</sequence>
<evidence type="ECO:0000256" key="2">
    <source>
        <dbReference type="ARBA" id="ARBA00012438"/>
    </source>
</evidence>
<keyword evidence="10" id="KW-1185">Reference proteome</keyword>
<feature type="transmembrane region" description="Helical" evidence="6">
    <location>
        <begin position="103"/>
        <end position="121"/>
    </location>
</feature>
<keyword evidence="6" id="KW-0812">Transmembrane</keyword>
<dbReference type="EC" id="2.7.13.3" evidence="2"/>
<dbReference type="PANTHER" id="PTHR43547">
    <property type="entry name" value="TWO-COMPONENT HISTIDINE KINASE"/>
    <property type="match status" value="1"/>
</dbReference>
<dbReference type="EMBL" id="JBGOOT010000012">
    <property type="protein sequence ID" value="MEZ8196193.1"/>
    <property type="molecule type" value="Genomic_DNA"/>
</dbReference>
<dbReference type="SUPFAM" id="SSF47384">
    <property type="entry name" value="Homodimeric domain of signal transducing histidine kinase"/>
    <property type="match status" value="1"/>
</dbReference>
<dbReference type="InterPro" id="IPR036097">
    <property type="entry name" value="HisK_dim/P_sf"/>
</dbReference>
<evidence type="ECO:0000313" key="9">
    <source>
        <dbReference type="EMBL" id="MEZ8196193.1"/>
    </source>
</evidence>
<feature type="domain" description="Histidine kinase" evidence="7">
    <location>
        <begin position="192"/>
        <end position="418"/>
    </location>
</feature>
<dbReference type="Proteomes" id="UP001569153">
    <property type="component" value="Unassembled WGS sequence"/>
</dbReference>
<dbReference type="Pfam" id="PF02518">
    <property type="entry name" value="HATPase_c"/>
    <property type="match status" value="1"/>
</dbReference>
<dbReference type="SUPFAM" id="SSF55874">
    <property type="entry name" value="ATPase domain of HSP90 chaperone/DNA topoisomerase II/histidine kinase"/>
    <property type="match status" value="1"/>
</dbReference>
<evidence type="ECO:0000259" key="8">
    <source>
        <dbReference type="PROSITE" id="PS50110"/>
    </source>
</evidence>
<evidence type="ECO:0000259" key="7">
    <source>
        <dbReference type="PROSITE" id="PS50109"/>
    </source>
</evidence>
<keyword evidence="3 5" id="KW-0597">Phosphoprotein</keyword>
<dbReference type="InterPro" id="IPR001789">
    <property type="entry name" value="Sig_transdc_resp-reg_receiver"/>
</dbReference>
<dbReference type="SMART" id="SM00387">
    <property type="entry name" value="HATPase_c"/>
    <property type="match status" value="1"/>
</dbReference>
<gene>
    <name evidence="9" type="ORF">ACED38_15060</name>
</gene>
<evidence type="ECO:0000256" key="6">
    <source>
        <dbReference type="SAM" id="Phobius"/>
    </source>
</evidence>
<protein>
    <recommendedName>
        <fullName evidence="2">histidine kinase</fullName>
        <ecNumber evidence="2">2.7.13.3</ecNumber>
    </recommendedName>
</protein>
<dbReference type="SMART" id="SM00448">
    <property type="entry name" value="REC"/>
    <property type="match status" value="1"/>
</dbReference>
<dbReference type="InterPro" id="IPR003661">
    <property type="entry name" value="HisK_dim/P_dom"/>
</dbReference>
<feature type="transmembrane region" description="Helical" evidence="6">
    <location>
        <begin position="75"/>
        <end position="97"/>
    </location>
</feature>
<dbReference type="InterPro" id="IPR005467">
    <property type="entry name" value="His_kinase_dom"/>
</dbReference>
<feature type="transmembrane region" description="Helical" evidence="6">
    <location>
        <begin position="126"/>
        <end position="143"/>
    </location>
</feature>
<keyword evidence="4" id="KW-0378">Hydrolase</keyword>
<dbReference type="RefSeq" id="WP_371730820.1">
    <property type="nucleotide sequence ID" value="NZ_JBGOOT010000012.1"/>
</dbReference>
<dbReference type="InterPro" id="IPR004358">
    <property type="entry name" value="Sig_transdc_His_kin-like_C"/>
</dbReference>
<evidence type="ECO:0000256" key="3">
    <source>
        <dbReference type="ARBA" id="ARBA00022553"/>
    </source>
</evidence>
<dbReference type="InterPro" id="IPR011006">
    <property type="entry name" value="CheY-like_superfamily"/>
</dbReference>
<dbReference type="InterPro" id="IPR003594">
    <property type="entry name" value="HATPase_dom"/>
</dbReference>
<dbReference type="Gene3D" id="3.40.50.2300">
    <property type="match status" value="1"/>
</dbReference>
<dbReference type="PANTHER" id="PTHR43547:SF2">
    <property type="entry name" value="HYBRID SIGNAL TRANSDUCTION HISTIDINE KINASE C"/>
    <property type="match status" value="1"/>
</dbReference>
<keyword evidence="6" id="KW-0472">Membrane</keyword>
<keyword evidence="6" id="KW-1133">Transmembrane helix</keyword>
<dbReference type="Pfam" id="PF00072">
    <property type="entry name" value="Response_reg"/>
    <property type="match status" value="1"/>
</dbReference>
<accession>A0ABV4M9I0</accession>
<dbReference type="Gene3D" id="3.30.565.10">
    <property type="entry name" value="Histidine kinase-like ATPase, C-terminal domain"/>
    <property type="match status" value="1"/>
</dbReference>
<dbReference type="PROSITE" id="PS50110">
    <property type="entry name" value="RESPONSE_REGULATORY"/>
    <property type="match status" value="1"/>
</dbReference>
<feature type="modified residue" description="4-aspartylphosphate" evidence="5">
    <location>
        <position position="623"/>
    </location>
</feature>
<evidence type="ECO:0000256" key="1">
    <source>
        <dbReference type="ARBA" id="ARBA00000085"/>
    </source>
</evidence>
<feature type="domain" description="Response regulatory" evidence="8">
    <location>
        <begin position="574"/>
        <end position="689"/>
    </location>
</feature>
<comment type="catalytic activity">
    <reaction evidence="1">
        <text>ATP + protein L-histidine = ADP + protein N-phospho-L-histidine.</text>
        <dbReference type="EC" id="2.7.13.3"/>
    </reaction>
</comment>
<feature type="transmembrane region" description="Helical" evidence="6">
    <location>
        <begin position="155"/>
        <end position="173"/>
    </location>
</feature>
<evidence type="ECO:0000256" key="5">
    <source>
        <dbReference type="PROSITE-ProRule" id="PRU00169"/>
    </source>
</evidence>
<evidence type="ECO:0000313" key="10">
    <source>
        <dbReference type="Proteomes" id="UP001569153"/>
    </source>
</evidence>
<dbReference type="CDD" id="cd00082">
    <property type="entry name" value="HisKA"/>
    <property type="match status" value="1"/>
</dbReference>
<dbReference type="CDD" id="cd17546">
    <property type="entry name" value="REC_hyHK_CKI1_RcsC-like"/>
    <property type="match status" value="1"/>
</dbReference>
<dbReference type="PROSITE" id="PS50109">
    <property type="entry name" value="HIS_KIN"/>
    <property type="match status" value="1"/>
</dbReference>
<dbReference type="Gene3D" id="1.10.287.130">
    <property type="match status" value="1"/>
</dbReference>